<organism evidence="1 2">
    <name type="scientific">Orchesella cincta</name>
    <name type="common">Springtail</name>
    <name type="synonym">Podura cincta</name>
    <dbReference type="NCBI Taxonomy" id="48709"/>
    <lineage>
        <taxon>Eukaryota</taxon>
        <taxon>Metazoa</taxon>
        <taxon>Ecdysozoa</taxon>
        <taxon>Arthropoda</taxon>
        <taxon>Hexapoda</taxon>
        <taxon>Collembola</taxon>
        <taxon>Entomobryomorpha</taxon>
        <taxon>Entomobryoidea</taxon>
        <taxon>Orchesellidae</taxon>
        <taxon>Orchesellinae</taxon>
        <taxon>Orchesella</taxon>
    </lineage>
</organism>
<evidence type="ECO:0000313" key="1">
    <source>
        <dbReference type="EMBL" id="ODM99200.1"/>
    </source>
</evidence>
<proteinExistence type="predicted"/>
<sequence length="45" mass="5312">MDGNNRGSFMCWTSTRQKERCSIWNLRWERFVLLQTRAPCSCSGV</sequence>
<keyword evidence="2" id="KW-1185">Reference proteome</keyword>
<dbReference type="Proteomes" id="UP000094527">
    <property type="component" value="Unassembled WGS sequence"/>
</dbReference>
<gene>
    <name evidence="1" type="ORF">Ocin01_07492</name>
</gene>
<dbReference type="AlphaFoldDB" id="A0A1D2N1T8"/>
<dbReference type="EMBL" id="LJIJ01000294">
    <property type="protein sequence ID" value="ODM99200.1"/>
    <property type="molecule type" value="Genomic_DNA"/>
</dbReference>
<comment type="caution">
    <text evidence="1">The sequence shown here is derived from an EMBL/GenBank/DDBJ whole genome shotgun (WGS) entry which is preliminary data.</text>
</comment>
<name>A0A1D2N1T8_ORCCI</name>
<reference evidence="1 2" key="1">
    <citation type="journal article" date="2016" name="Genome Biol. Evol.">
        <title>Gene Family Evolution Reflects Adaptation to Soil Environmental Stressors in the Genome of the Collembolan Orchesella cincta.</title>
        <authorList>
            <person name="Faddeeva-Vakhrusheva A."/>
            <person name="Derks M.F."/>
            <person name="Anvar S.Y."/>
            <person name="Agamennone V."/>
            <person name="Suring W."/>
            <person name="Smit S."/>
            <person name="van Straalen N.M."/>
            <person name="Roelofs D."/>
        </authorList>
    </citation>
    <scope>NUCLEOTIDE SEQUENCE [LARGE SCALE GENOMIC DNA]</scope>
    <source>
        <tissue evidence="1">Mixed pool</tissue>
    </source>
</reference>
<evidence type="ECO:0000313" key="2">
    <source>
        <dbReference type="Proteomes" id="UP000094527"/>
    </source>
</evidence>
<protein>
    <submittedName>
        <fullName evidence="1">Uncharacterized protein</fullName>
    </submittedName>
</protein>
<accession>A0A1D2N1T8</accession>